<dbReference type="AlphaFoldDB" id="B4MZC4"/>
<name>B4MZC4_DROWI</name>
<feature type="compositionally biased region" description="Low complexity" evidence="2">
    <location>
        <begin position="228"/>
        <end position="245"/>
    </location>
</feature>
<comment type="similarity">
    <text evidence="1">Belongs to the CDV3 family.</text>
</comment>
<dbReference type="InParanoid" id="B4MZC4"/>
<evidence type="ECO:0000256" key="1">
    <source>
        <dbReference type="ARBA" id="ARBA00006062"/>
    </source>
</evidence>
<dbReference type="OrthoDB" id="7866787at2759"/>
<dbReference type="PANTHER" id="PTHR16284:SF13">
    <property type="entry name" value="PROTEIN CDV3 HOMOLOG"/>
    <property type="match status" value="1"/>
</dbReference>
<protein>
    <submittedName>
        <fullName evidence="3">Uncharacterized protein</fullName>
    </submittedName>
</protein>
<evidence type="ECO:0000256" key="2">
    <source>
        <dbReference type="SAM" id="MobiDB-lite"/>
    </source>
</evidence>
<evidence type="ECO:0000313" key="3">
    <source>
        <dbReference type="EMBL" id="EDW77397.2"/>
    </source>
</evidence>
<dbReference type="HOGENOM" id="CLU_1148274_0_0_1"/>
<proteinExistence type="inferred from homology"/>
<keyword evidence="4" id="KW-1185">Reference proteome</keyword>
<dbReference type="FunCoup" id="B4MZC4">
    <property type="interactions" value="39"/>
</dbReference>
<dbReference type="PANTHER" id="PTHR16284">
    <property type="entry name" value="PROTEIN CDV3 HOMOLOG"/>
    <property type="match status" value="1"/>
</dbReference>
<dbReference type="InterPro" id="IPR026806">
    <property type="entry name" value="CDV3"/>
</dbReference>
<dbReference type="EMBL" id="CH963913">
    <property type="protein sequence ID" value="EDW77397.2"/>
    <property type="molecule type" value="Genomic_DNA"/>
</dbReference>
<feature type="region of interest" description="Disordered" evidence="2">
    <location>
        <begin position="203"/>
        <end position="280"/>
    </location>
</feature>
<dbReference type="GO" id="GO:0005737">
    <property type="term" value="C:cytoplasm"/>
    <property type="evidence" value="ECO:0007669"/>
    <property type="project" value="TreeGrafter"/>
</dbReference>
<sequence>MSSLDDFFAKKDKKVKKKKTNFLATDELYKTLEESTKLMSEVMVSNPEQVRTSATQLDKASSRFSMEAGIPMDTGLRFPNDANEDVDDWCDFNEENRRQYTHSSQLRIIQMGLNCPGLGTYCSDNGKLEKERQKDCGGDGLGVVGLGQQQMEDNSGSVSCPWQKSEPSNVNSEVAMEMNMMIEMTETKPSSVLSNMKSISMEQTNEMEGPKKQVYVPPALRQSQMNYKSGKSNSRGSSSNSSKKSSTQKPKGVRKGQAPDLNSSEYFPALSASKIFKRGK</sequence>
<reference evidence="3 4" key="1">
    <citation type="journal article" date="2007" name="Nature">
        <title>Evolution of genes and genomes on the Drosophila phylogeny.</title>
        <authorList>
            <consortium name="Drosophila 12 Genomes Consortium"/>
            <person name="Clark A.G."/>
            <person name="Eisen M.B."/>
            <person name="Smith D.R."/>
            <person name="Bergman C.M."/>
            <person name="Oliver B."/>
            <person name="Markow T.A."/>
            <person name="Kaufman T.C."/>
            <person name="Kellis M."/>
            <person name="Gelbart W."/>
            <person name="Iyer V.N."/>
            <person name="Pollard D.A."/>
            <person name="Sackton T.B."/>
            <person name="Larracuente A.M."/>
            <person name="Singh N.D."/>
            <person name="Abad J.P."/>
            <person name="Abt D.N."/>
            <person name="Adryan B."/>
            <person name="Aguade M."/>
            <person name="Akashi H."/>
            <person name="Anderson W.W."/>
            <person name="Aquadro C.F."/>
            <person name="Ardell D.H."/>
            <person name="Arguello R."/>
            <person name="Artieri C.G."/>
            <person name="Barbash D.A."/>
            <person name="Barker D."/>
            <person name="Barsanti P."/>
            <person name="Batterham P."/>
            <person name="Batzoglou S."/>
            <person name="Begun D."/>
            <person name="Bhutkar A."/>
            <person name="Blanco E."/>
            <person name="Bosak S.A."/>
            <person name="Bradley R.K."/>
            <person name="Brand A.D."/>
            <person name="Brent M.R."/>
            <person name="Brooks A.N."/>
            <person name="Brown R.H."/>
            <person name="Butlin R.K."/>
            <person name="Caggese C."/>
            <person name="Calvi B.R."/>
            <person name="Bernardo de Carvalho A."/>
            <person name="Caspi A."/>
            <person name="Castrezana S."/>
            <person name="Celniker S.E."/>
            <person name="Chang J.L."/>
            <person name="Chapple C."/>
            <person name="Chatterji S."/>
            <person name="Chinwalla A."/>
            <person name="Civetta A."/>
            <person name="Clifton S.W."/>
            <person name="Comeron J.M."/>
            <person name="Costello J.C."/>
            <person name="Coyne J.A."/>
            <person name="Daub J."/>
            <person name="David R.G."/>
            <person name="Delcher A.L."/>
            <person name="Delehaunty K."/>
            <person name="Do C.B."/>
            <person name="Ebling H."/>
            <person name="Edwards K."/>
            <person name="Eickbush T."/>
            <person name="Evans J.D."/>
            <person name="Filipski A."/>
            <person name="Findeiss S."/>
            <person name="Freyhult E."/>
            <person name="Fulton L."/>
            <person name="Fulton R."/>
            <person name="Garcia A.C."/>
            <person name="Gardiner A."/>
            <person name="Garfield D.A."/>
            <person name="Garvin B.E."/>
            <person name="Gibson G."/>
            <person name="Gilbert D."/>
            <person name="Gnerre S."/>
            <person name="Godfrey J."/>
            <person name="Good R."/>
            <person name="Gotea V."/>
            <person name="Gravely B."/>
            <person name="Greenberg A.J."/>
            <person name="Griffiths-Jones S."/>
            <person name="Gross S."/>
            <person name="Guigo R."/>
            <person name="Gustafson E.A."/>
            <person name="Haerty W."/>
            <person name="Hahn M.W."/>
            <person name="Halligan D.L."/>
            <person name="Halpern A.L."/>
            <person name="Halter G.M."/>
            <person name="Han M.V."/>
            <person name="Heger A."/>
            <person name="Hillier L."/>
            <person name="Hinrichs A.S."/>
            <person name="Holmes I."/>
            <person name="Hoskins R.A."/>
            <person name="Hubisz M.J."/>
            <person name="Hultmark D."/>
            <person name="Huntley M.A."/>
            <person name="Jaffe D.B."/>
            <person name="Jagadeeshan S."/>
            <person name="Jeck W.R."/>
            <person name="Johnson J."/>
            <person name="Jones C.D."/>
            <person name="Jordan W.C."/>
            <person name="Karpen G.H."/>
            <person name="Kataoka E."/>
            <person name="Keightley P.D."/>
            <person name="Kheradpour P."/>
            <person name="Kirkness E.F."/>
            <person name="Koerich L.B."/>
            <person name="Kristiansen K."/>
            <person name="Kudrna D."/>
            <person name="Kulathinal R.J."/>
            <person name="Kumar S."/>
            <person name="Kwok R."/>
            <person name="Lander E."/>
            <person name="Langley C.H."/>
            <person name="Lapoint R."/>
            <person name="Lazzaro B.P."/>
            <person name="Lee S.J."/>
            <person name="Levesque L."/>
            <person name="Li R."/>
            <person name="Lin C.F."/>
            <person name="Lin M.F."/>
            <person name="Lindblad-Toh K."/>
            <person name="Llopart A."/>
            <person name="Long M."/>
            <person name="Low L."/>
            <person name="Lozovsky E."/>
            <person name="Lu J."/>
            <person name="Luo M."/>
            <person name="Machado C.A."/>
            <person name="Makalowski W."/>
            <person name="Marzo M."/>
            <person name="Matsuda M."/>
            <person name="Matzkin L."/>
            <person name="McAllister B."/>
            <person name="McBride C.S."/>
            <person name="McKernan B."/>
            <person name="McKernan K."/>
            <person name="Mendez-Lago M."/>
            <person name="Minx P."/>
            <person name="Mollenhauer M.U."/>
            <person name="Montooth K."/>
            <person name="Mount S.M."/>
            <person name="Mu X."/>
            <person name="Myers E."/>
            <person name="Negre B."/>
            <person name="Newfeld S."/>
            <person name="Nielsen R."/>
            <person name="Noor M.A."/>
            <person name="O'Grady P."/>
            <person name="Pachter L."/>
            <person name="Papaceit M."/>
            <person name="Parisi M.J."/>
            <person name="Parisi M."/>
            <person name="Parts L."/>
            <person name="Pedersen J.S."/>
            <person name="Pesole G."/>
            <person name="Phillippy A.M."/>
            <person name="Ponting C.P."/>
            <person name="Pop M."/>
            <person name="Porcelli D."/>
            <person name="Powell J.R."/>
            <person name="Prohaska S."/>
            <person name="Pruitt K."/>
            <person name="Puig M."/>
            <person name="Quesneville H."/>
            <person name="Ram K.R."/>
            <person name="Rand D."/>
            <person name="Rasmussen M.D."/>
            <person name="Reed L.K."/>
            <person name="Reenan R."/>
            <person name="Reily A."/>
            <person name="Remington K.A."/>
            <person name="Rieger T.T."/>
            <person name="Ritchie M.G."/>
            <person name="Robin C."/>
            <person name="Rogers Y.H."/>
            <person name="Rohde C."/>
            <person name="Rozas J."/>
            <person name="Rubenfield M.J."/>
            <person name="Ruiz A."/>
            <person name="Russo S."/>
            <person name="Salzberg S.L."/>
            <person name="Sanchez-Gracia A."/>
            <person name="Saranga D.J."/>
            <person name="Sato H."/>
            <person name="Schaeffer S.W."/>
            <person name="Schatz M.C."/>
            <person name="Schlenke T."/>
            <person name="Schwartz R."/>
            <person name="Segarra C."/>
            <person name="Singh R.S."/>
            <person name="Sirot L."/>
            <person name="Sirota M."/>
            <person name="Sisneros N.B."/>
            <person name="Smith C.D."/>
            <person name="Smith T.F."/>
            <person name="Spieth J."/>
            <person name="Stage D.E."/>
            <person name="Stark A."/>
            <person name="Stephan W."/>
            <person name="Strausberg R.L."/>
            <person name="Strempel S."/>
            <person name="Sturgill D."/>
            <person name="Sutton G."/>
            <person name="Sutton G.G."/>
            <person name="Tao W."/>
            <person name="Teichmann S."/>
            <person name="Tobari Y.N."/>
            <person name="Tomimura Y."/>
            <person name="Tsolas J.M."/>
            <person name="Valente V.L."/>
            <person name="Venter E."/>
            <person name="Venter J.C."/>
            <person name="Vicario S."/>
            <person name="Vieira F.G."/>
            <person name="Vilella A.J."/>
            <person name="Villasante A."/>
            <person name="Walenz B."/>
            <person name="Wang J."/>
            <person name="Wasserman M."/>
            <person name="Watts T."/>
            <person name="Wilson D."/>
            <person name="Wilson R.K."/>
            <person name="Wing R.A."/>
            <person name="Wolfner M.F."/>
            <person name="Wong A."/>
            <person name="Wong G.K."/>
            <person name="Wu C.I."/>
            <person name="Wu G."/>
            <person name="Yamamoto D."/>
            <person name="Yang H.P."/>
            <person name="Yang S.P."/>
            <person name="Yorke J.A."/>
            <person name="Yoshida K."/>
            <person name="Zdobnov E."/>
            <person name="Zhang P."/>
            <person name="Zhang Y."/>
            <person name="Zimin A.V."/>
            <person name="Baldwin J."/>
            <person name="Abdouelleil A."/>
            <person name="Abdulkadir J."/>
            <person name="Abebe A."/>
            <person name="Abera B."/>
            <person name="Abreu J."/>
            <person name="Acer S.C."/>
            <person name="Aftuck L."/>
            <person name="Alexander A."/>
            <person name="An P."/>
            <person name="Anderson E."/>
            <person name="Anderson S."/>
            <person name="Arachi H."/>
            <person name="Azer M."/>
            <person name="Bachantsang P."/>
            <person name="Barry A."/>
            <person name="Bayul T."/>
            <person name="Berlin A."/>
            <person name="Bessette D."/>
            <person name="Bloom T."/>
            <person name="Blye J."/>
            <person name="Boguslavskiy L."/>
            <person name="Bonnet C."/>
            <person name="Boukhgalter B."/>
            <person name="Bourzgui I."/>
            <person name="Brown A."/>
            <person name="Cahill P."/>
            <person name="Channer S."/>
            <person name="Cheshatsang Y."/>
            <person name="Chuda L."/>
            <person name="Citroen M."/>
            <person name="Collymore A."/>
            <person name="Cooke P."/>
            <person name="Costello M."/>
            <person name="D'Aco K."/>
            <person name="Daza R."/>
            <person name="De Haan G."/>
            <person name="DeGray S."/>
            <person name="DeMaso C."/>
            <person name="Dhargay N."/>
            <person name="Dooley K."/>
            <person name="Dooley E."/>
            <person name="Doricent M."/>
            <person name="Dorje P."/>
            <person name="Dorjee K."/>
            <person name="Dupes A."/>
            <person name="Elong R."/>
            <person name="Falk J."/>
            <person name="Farina A."/>
            <person name="Faro S."/>
            <person name="Ferguson D."/>
            <person name="Fisher S."/>
            <person name="Foley C.D."/>
            <person name="Franke A."/>
            <person name="Friedrich D."/>
            <person name="Gadbois L."/>
            <person name="Gearin G."/>
            <person name="Gearin C.R."/>
            <person name="Giannoukos G."/>
            <person name="Goode T."/>
            <person name="Graham J."/>
            <person name="Grandbois E."/>
            <person name="Grewal S."/>
            <person name="Gyaltsen K."/>
            <person name="Hafez N."/>
            <person name="Hagos B."/>
            <person name="Hall J."/>
            <person name="Henson C."/>
            <person name="Hollinger A."/>
            <person name="Honan T."/>
            <person name="Huard M.D."/>
            <person name="Hughes L."/>
            <person name="Hurhula B."/>
            <person name="Husby M.E."/>
            <person name="Kamat A."/>
            <person name="Kanga B."/>
            <person name="Kashin S."/>
            <person name="Khazanovich D."/>
            <person name="Kisner P."/>
            <person name="Lance K."/>
            <person name="Lara M."/>
            <person name="Lee W."/>
            <person name="Lennon N."/>
            <person name="Letendre F."/>
            <person name="LeVine R."/>
            <person name="Lipovsky A."/>
            <person name="Liu X."/>
            <person name="Liu J."/>
            <person name="Liu S."/>
            <person name="Lokyitsang T."/>
            <person name="Lokyitsang Y."/>
            <person name="Lubonja R."/>
            <person name="Lui A."/>
            <person name="MacDonald P."/>
            <person name="Magnisalis V."/>
            <person name="Maru K."/>
            <person name="Matthews C."/>
            <person name="McCusker W."/>
            <person name="McDonough S."/>
            <person name="Mehta T."/>
            <person name="Meldrim J."/>
            <person name="Meneus L."/>
            <person name="Mihai O."/>
            <person name="Mihalev A."/>
            <person name="Mihova T."/>
            <person name="Mittelman R."/>
            <person name="Mlenga V."/>
            <person name="Montmayeur A."/>
            <person name="Mulrain L."/>
            <person name="Navidi A."/>
            <person name="Naylor J."/>
            <person name="Negash T."/>
            <person name="Nguyen T."/>
            <person name="Nguyen N."/>
            <person name="Nicol R."/>
            <person name="Norbu C."/>
            <person name="Norbu N."/>
            <person name="Novod N."/>
            <person name="O'Neill B."/>
            <person name="Osman S."/>
            <person name="Markiewicz E."/>
            <person name="Oyono O.L."/>
            <person name="Patti C."/>
            <person name="Phunkhang P."/>
            <person name="Pierre F."/>
            <person name="Priest M."/>
            <person name="Raghuraman S."/>
            <person name="Rege F."/>
            <person name="Reyes R."/>
            <person name="Rise C."/>
            <person name="Rogov P."/>
            <person name="Ross K."/>
            <person name="Ryan E."/>
            <person name="Settipalli S."/>
            <person name="Shea T."/>
            <person name="Sherpa N."/>
            <person name="Shi L."/>
            <person name="Shih D."/>
            <person name="Sparrow T."/>
            <person name="Spaulding J."/>
            <person name="Stalker J."/>
            <person name="Stange-Thomann N."/>
            <person name="Stavropoulos S."/>
            <person name="Stone C."/>
            <person name="Strader C."/>
            <person name="Tesfaye S."/>
            <person name="Thomson T."/>
            <person name="Thoulutsang Y."/>
            <person name="Thoulutsang D."/>
            <person name="Topham K."/>
            <person name="Topping I."/>
            <person name="Tsamla T."/>
            <person name="Vassiliev H."/>
            <person name="Vo A."/>
            <person name="Wangchuk T."/>
            <person name="Wangdi T."/>
            <person name="Weiand M."/>
            <person name="Wilkinson J."/>
            <person name="Wilson A."/>
            <person name="Yadav S."/>
            <person name="Young G."/>
            <person name="Yu Q."/>
            <person name="Zembek L."/>
            <person name="Zhong D."/>
            <person name="Zimmer A."/>
            <person name="Zwirko Z."/>
            <person name="Jaffe D.B."/>
            <person name="Alvarez P."/>
            <person name="Brockman W."/>
            <person name="Butler J."/>
            <person name="Chin C."/>
            <person name="Gnerre S."/>
            <person name="Grabherr M."/>
            <person name="Kleber M."/>
            <person name="Mauceli E."/>
            <person name="MacCallum I."/>
        </authorList>
    </citation>
    <scope>NUCLEOTIDE SEQUENCE [LARGE SCALE GENOMIC DNA]</scope>
    <source>
        <strain evidence="4">Tucson 14030-0811.24</strain>
    </source>
</reference>
<evidence type="ECO:0000313" key="4">
    <source>
        <dbReference type="Proteomes" id="UP000007798"/>
    </source>
</evidence>
<gene>
    <name evidence="3" type="primary">Dwil\GK18276</name>
    <name evidence="3" type="ORF">Dwil_GK18276</name>
</gene>
<organism evidence="3 4">
    <name type="scientific">Drosophila willistoni</name>
    <name type="common">Fruit fly</name>
    <dbReference type="NCBI Taxonomy" id="7260"/>
    <lineage>
        <taxon>Eukaryota</taxon>
        <taxon>Metazoa</taxon>
        <taxon>Ecdysozoa</taxon>
        <taxon>Arthropoda</taxon>
        <taxon>Hexapoda</taxon>
        <taxon>Insecta</taxon>
        <taxon>Pterygota</taxon>
        <taxon>Neoptera</taxon>
        <taxon>Endopterygota</taxon>
        <taxon>Diptera</taxon>
        <taxon>Brachycera</taxon>
        <taxon>Muscomorpha</taxon>
        <taxon>Ephydroidea</taxon>
        <taxon>Drosophilidae</taxon>
        <taxon>Drosophila</taxon>
        <taxon>Sophophora</taxon>
    </lineage>
</organism>
<accession>B4MZC4</accession>
<dbReference type="Pfam" id="PF15359">
    <property type="entry name" value="CDV3"/>
    <property type="match status" value="1"/>
</dbReference>
<dbReference type="Proteomes" id="UP000007798">
    <property type="component" value="Unassembled WGS sequence"/>
</dbReference>